<evidence type="ECO:0000313" key="5">
    <source>
        <dbReference type="Proteomes" id="UP000474024"/>
    </source>
</evidence>
<organism evidence="4 5">
    <name type="scientific">Roseburia porci</name>
    <dbReference type="NCBI Taxonomy" id="2605790"/>
    <lineage>
        <taxon>Bacteria</taxon>
        <taxon>Bacillati</taxon>
        <taxon>Bacillota</taxon>
        <taxon>Clostridia</taxon>
        <taxon>Lachnospirales</taxon>
        <taxon>Lachnospiraceae</taxon>
        <taxon>Roseburia</taxon>
    </lineage>
</organism>
<dbReference type="PRINTS" id="PR00625">
    <property type="entry name" value="JDOMAIN"/>
</dbReference>
<proteinExistence type="predicted"/>
<dbReference type="SMART" id="SM00271">
    <property type="entry name" value="DnaJ"/>
    <property type="match status" value="1"/>
</dbReference>
<reference evidence="4 5" key="1">
    <citation type="submission" date="2019-08" db="EMBL/GenBank/DDBJ databases">
        <title>In-depth cultivation of the pig gut microbiome towards novel bacterial diversity and tailored functional studies.</title>
        <authorList>
            <person name="Wylensek D."/>
            <person name="Hitch T.C.A."/>
            <person name="Clavel T."/>
        </authorList>
    </citation>
    <scope>NUCLEOTIDE SEQUENCE [LARGE SCALE GENOMIC DNA]</scope>
    <source>
        <strain evidence="4 5">MUC/MUC-530-WT-4D</strain>
    </source>
</reference>
<dbReference type="Pfam" id="PF00226">
    <property type="entry name" value="DnaJ"/>
    <property type="match status" value="1"/>
</dbReference>
<dbReference type="Gene3D" id="1.10.287.110">
    <property type="entry name" value="DnaJ domain"/>
    <property type="match status" value="1"/>
</dbReference>
<dbReference type="PANTHER" id="PTHR43948">
    <property type="entry name" value="DNAJ HOMOLOG SUBFAMILY B"/>
    <property type="match status" value="1"/>
</dbReference>
<dbReference type="InterPro" id="IPR001623">
    <property type="entry name" value="DnaJ_domain"/>
</dbReference>
<dbReference type="AlphaFoldDB" id="A0A6L5YPH4"/>
<gene>
    <name evidence="4" type="ORF">FYJ75_04380</name>
</gene>
<dbReference type="PROSITE" id="PS50076">
    <property type="entry name" value="DNAJ_2"/>
    <property type="match status" value="1"/>
</dbReference>
<dbReference type="InterPro" id="IPR011990">
    <property type="entry name" value="TPR-like_helical_dom_sf"/>
</dbReference>
<dbReference type="GO" id="GO:0051087">
    <property type="term" value="F:protein-folding chaperone binding"/>
    <property type="evidence" value="ECO:0007669"/>
    <property type="project" value="TreeGrafter"/>
</dbReference>
<dbReference type="PROSITE" id="PS50005">
    <property type="entry name" value="TPR"/>
    <property type="match status" value="1"/>
</dbReference>
<evidence type="ECO:0000256" key="1">
    <source>
        <dbReference type="ARBA" id="ARBA00022705"/>
    </source>
</evidence>
<evidence type="ECO:0000259" key="3">
    <source>
        <dbReference type="PROSITE" id="PS50076"/>
    </source>
</evidence>
<accession>A0A6L5YPH4</accession>
<dbReference type="PANTHER" id="PTHR43948:SF14">
    <property type="entry name" value="PROTEIN DNAJ, PUTATIVE-RELATED"/>
    <property type="match status" value="1"/>
</dbReference>
<feature type="repeat" description="TPR" evidence="2">
    <location>
        <begin position="132"/>
        <end position="165"/>
    </location>
</feature>
<dbReference type="SUPFAM" id="SSF46565">
    <property type="entry name" value="Chaperone J-domain"/>
    <property type="match status" value="1"/>
</dbReference>
<dbReference type="InterPro" id="IPR019734">
    <property type="entry name" value="TPR_rpt"/>
</dbReference>
<protein>
    <submittedName>
        <fullName evidence="4">J domain-containing protein</fullName>
    </submittedName>
</protein>
<keyword evidence="5" id="KW-1185">Reference proteome</keyword>
<dbReference type="EMBL" id="VUNI01000005">
    <property type="protein sequence ID" value="MST74275.1"/>
    <property type="molecule type" value="Genomic_DNA"/>
</dbReference>
<dbReference type="GO" id="GO:0044183">
    <property type="term" value="F:protein folding chaperone"/>
    <property type="evidence" value="ECO:0007669"/>
    <property type="project" value="TreeGrafter"/>
</dbReference>
<name>A0A6L5YPH4_9FIRM</name>
<keyword evidence="2" id="KW-0802">TPR repeat</keyword>
<dbReference type="GO" id="GO:0005737">
    <property type="term" value="C:cytoplasm"/>
    <property type="evidence" value="ECO:0007669"/>
    <property type="project" value="TreeGrafter"/>
</dbReference>
<evidence type="ECO:0000256" key="2">
    <source>
        <dbReference type="PROSITE-ProRule" id="PRU00339"/>
    </source>
</evidence>
<evidence type="ECO:0000313" key="4">
    <source>
        <dbReference type="EMBL" id="MST74275.1"/>
    </source>
</evidence>
<keyword evidence="1" id="KW-0235">DNA replication</keyword>
<dbReference type="Proteomes" id="UP000474024">
    <property type="component" value="Unassembled WGS sequence"/>
</dbReference>
<dbReference type="CDD" id="cd06257">
    <property type="entry name" value="DnaJ"/>
    <property type="match status" value="1"/>
</dbReference>
<sequence length="217" mass="24380">MTDPYQVLGVSRSASDEEIKKAYRTLSRKYHPDANVNNPNKAQAEEMFKQVQQAYDQIMKEKQQGYSYSGSTGSANGGSGYGGYNYGGYTGNRYATGDDTPQMQAAANYIRNNCFTEALNVLNNIPFGERKAKWYYYSAMANQGAGNTATAIEHAQRAVQLEPSNMMYRQFQQHLAYGGTWYSNMGSEYDRPYSGYGNFCLSLLVMQFLCTCCCRPF</sequence>
<dbReference type="GO" id="GO:0051082">
    <property type="term" value="F:unfolded protein binding"/>
    <property type="evidence" value="ECO:0007669"/>
    <property type="project" value="TreeGrafter"/>
</dbReference>
<dbReference type="GO" id="GO:0006260">
    <property type="term" value="P:DNA replication"/>
    <property type="evidence" value="ECO:0007669"/>
    <property type="project" value="UniProtKB-KW"/>
</dbReference>
<dbReference type="Gene3D" id="1.25.40.10">
    <property type="entry name" value="Tetratricopeptide repeat domain"/>
    <property type="match status" value="1"/>
</dbReference>
<dbReference type="RefSeq" id="WP_154429228.1">
    <property type="nucleotide sequence ID" value="NZ_VUNI01000005.1"/>
</dbReference>
<feature type="domain" description="J" evidence="3">
    <location>
        <begin position="3"/>
        <end position="70"/>
    </location>
</feature>
<dbReference type="InterPro" id="IPR036869">
    <property type="entry name" value="J_dom_sf"/>
</dbReference>
<comment type="caution">
    <text evidence="4">The sequence shown here is derived from an EMBL/GenBank/DDBJ whole genome shotgun (WGS) entry which is preliminary data.</text>
</comment>
<dbReference type="SUPFAM" id="SSF48452">
    <property type="entry name" value="TPR-like"/>
    <property type="match status" value="1"/>
</dbReference>